<dbReference type="PANTHER" id="PTHR31086">
    <property type="entry name" value="ALUMINUM-ACTIVATED MALATE TRANSPORTER 10"/>
    <property type="match status" value="1"/>
</dbReference>
<dbReference type="Proteomes" id="UP000298652">
    <property type="component" value="Chromosome 6"/>
</dbReference>
<feature type="transmembrane region" description="Helical" evidence="9">
    <location>
        <begin position="107"/>
        <end position="125"/>
    </location>
</feature>
<evidence type="ECO:0000313" key="11">
    <source>
        <dbReference type="Proteomes" id="UP000298652"/>
    </source>
</evidence>
<evidence type="ECO:0000256" key="2">
    <source>
        <dbReference type="ARBA" id="ARBA00007079"/>
    </source>
</evidence>
<feature type="transmembrane region" description="Helical" evidence="9">
    <location>
        <begin position="137"/>
        <end position="160"/>
    </location>
</feature>
<keyword evidence="11" id="KW-1185">Reference proteome</keyword>
<dbReference type="InterPro" id="IPR020966">
    <property type="entry name" value="ALMT"/>
</dbReference>
<feature type="transmembrane region" description="Helical" evidence="9">
    <location>
        <begin position="81"/>
        <end position="101"/>
    </location>
</feature>
<feature type="transmembrane region" description="Helical" evidence="9">
    <location>
        <begin position="55"/>
        <end position="74"/>
    </location>
</feature>
<sequence length="451" mass="48890">MPAMKVDQAMTPSGYLEFLVRCSEGVLSVLGKVWGALAGLGKKLAKMATDDPRQVVHSFKVGLALTLVSVLYYVRPIFNKWGLSTLWAVLTVAVVMEYTVGETLVKGLNRAAGTLIAGFIAVGAHKVANLGGRKGEPIILATFVFLIATAATFTRFIPAVKARYDHGVTIFILTFSLVAVSSYRVQELLRLAYQRSSTTFVGVATCFFTTMFVCPIWAGEELHNLTADNLDKLAEFPEGLKSECFGENAPGEDLESKPFLRVYDSVLDCKATEDSLAIFAKWEPGHGNFYFRYPWDQYQNIGADARQCASSMQALASHIVTLTKAKYPETNLELCPKVRTACGEMCLHSAKALRALSAAIRATTVPSPAMTTHMTDAAIRAAEGLKAELSHVPVIASLLSEVVSQIKKITESVGNLAQVAGFKSPDGNDRKDVVINVDSGEAAARHAYHQQ</sequence>
<dbReference type="Gramene" id="TKW08150">
    <property type="protein sequence ID" value="TKW08150"/>
    <property type="gene ID" value="SEVIR_6G010200v2"/>
</dbReference>
<feature type="transmembrane region" description="Helical" evidence="9">
    <location>
        <begin position="197"/>
        <end position="218"/>
    </location>
</feature>
<keyword evidence="5 9" id="KW-1133">Transmembrane helix</keyword>
<gene>
    <name evidence="10" type="ORF">SEVIR_6G010200v2</name>
</gene>
<name>A0A4U6TYQ4_SETVI</name>
<feature type="transmembrane region" description="Helical" evidence="9">
    <location>
        <begin position="166"/>
        <end position="185"/>
    </location>
</feature>
<dbReference type="GO" id="GO:0015743">
    <property type="term" value="P:malate transport"/>
    <property type="evidence" value="ECO:0007669"/>
    <property type="project" value="InterPro"/>
</dbReference>
<keyword evidence="4 9" id="KW-0812">Transmembrane</keyword>
<keyword evidence="3" id="KW-0813">Transport</keyword>
<evidence type="ECO:0000256" key="3">
    <source>
        <dbReference type="ARBA" id="ARBA00022448"/>
    </source>
</evidence>
<organism evidence="10 11">
    <name type="scientific">Setaria viridis</name>
    <name type="common">Green bristlegrass</name>
    <name type="synonym">Setaria italica subsp. viridis</name>
    <dbReference type="NCBI Taxonomy" id="4556"/>
    <lineage>
        <taxon>Eukaryota</taxon>
        <taxon>Viridiplantae</taxon>
        <taxon>Streptophyta</taxon>
        <taxon>Embryophyta</taxon>
        <taxon>Tracheophyta</taxon>
        <taxon>Spermatophyta</taxon>
        <taxon>Magnoliopsida</taxon>
        <taxon>Liliopsida</taxon>
        <taxon>Poales</taxon>
        <taxon>Poaceae</taxon>
        <taxon>PACMAD clade</taxon>
        <taxon>Panicoideae</taxon>
        <taxon>Panicodae</taxon>
        <taxon>Paniceae</taxon>
        <taxon>Cenchrinae</taxon>
        <taxon>Setaria</taxon>
    </lineage>
</organism>
<dbReference type="EMBL" id="CM016557">
    <property type="protein sequence ID" value="TKW08150.1"/>
    <property type="molecule type" value="Genomic_DNA"/>
</dbReference>
<protein>
    <recommendedName>
        <fullName evidence="12">Aluminum-activated malate transporter</fullName>
    </recommendedName>
</protein>
<reference evidence="10" key="1">
    <citation type="submission" date="2019-03" db="EMBL/GenBank/DDBJ databases">
        <title>WGS assembly of Setaria viridis.</title>
        <authorList>
            <person name="Huang P."/>
            <person name="Jenkins J."/>
            <person name="Grimwood J."/>
            <person name="Barry K."/>
            <person name="Healey A."/>
            <person name="Mamidi S."/>
            <person name="Sreedasyam A."/>
            <person name="Shu S."/>
            <person name="Feldman M."/>
            <person name="Wu J."/>
            <person name="Yu Y."/>
            <person name="Chen C."/>
            <person name="Johnson J."/>
            <person name="Rokhsar D."/>
            <person name="Baxter I."/>
            <person name="Schmutz J."/>
            <person name="Brutnell T."/>
            <person name="Kellogg E."/>
        </authorList>
    </citation>
    <scope>NUCLEOTIDE SEQUENCE [LARGE SCALE GENOMIC DNA]</scope>
</reference>
<comment type="similarity">
    <text evidence="2">Belongs to the aromatic acid exporter (TC 2.A.85) family.</text>
</comment>
<accession>A0A4U6TYQ4</accession>
<proteinExistence type="inferred from homology"/>
<evidence type="ECO:0000256" key="1">
    <source>
        <dbReference type="ARBA" id="ARBA00004141"/>
    </source>
</evidence>
<dbReference type="AlphaFoldDB" id="A0A4U6TYQ4"/>
<keyword evidence="7 9" id="KW-0472">Membrane</keyword>
<evidence type="ECO:0000256" key="9">
    <source>
        <dbReference type="SAM" id="Phobius"/>
    </source>
</evidence>
<evidence type="ECO:0000256" key="7">
    <source>
        <dbReference type="ARBA" id="ARBA00023136"/>
    </source>
</evidence>
<dbReference type="Pfam" id="PF11744">
    <property type="entry name" value="ALMT"/>
    <property type="match status" value="1"/>
</dbReference>
<dbReference type="GO" id="GO:0034220">
    <property type="term" value="P:monoatomic ion transmembrane transport"/>
    <property type="evidence" value="ECO:0007669"/>
    <property type="project" value="UniProtKB-KW"/>
</dbReference>
<evidence type="ECO:0008006" key="12">
    <source>
        <dbReference type="Google" id="ProtNLM"/>
    </source>
</evidence>
<evidence type="ECO:0000256" key="8">
    <source>
        <dbReference type="ARBA" id="ARBA00023303"/>
    </source>
</evidence>
<evidence type="ECO:0000256" key="5">
    <source>
        <dbReference type="ARBA" id="ARBA00022989"/>
    </source>
</evidence>
<comment type="subcellular location">
    <subcellularLocation>
        <location evidence="1">Membrane</location>
        <topology evidence="1">Multi-pass membrane protein</topology>
    </subcellularLocation>
</comment>
<evidence type="ECO:0000313" key="10">
    <source>
        <dbReference type="EMBL" id="TKW08150.1"/>
    </source>
</evidence>
<keyword evidence="6" id="KW-0406">Ion transport</keyword>
<keyword evidence="8" id="KW-0407">Ion channel</keyword>
<evidence type="ECO:0000256" key="6">
    <source>
        <dbReference type="ARBA" id="ARBA00023065"/>
    </source>
</evidence>
<dbReference type="GO" id="GO:0016020">
    <property type="term" value="C:membrane"/>
    <property type="evidence" value="ECO:0007669"/>
    <property type="project" value="UniProtKB-SubCell"/>
</dbReference>
<dbReference type="OMA" id="IFAKWEP"/>
<evidence type="ECO:0000256" key="4">
    <source>
        <dbReference type="ARBA" id="ARBA00022692"/>
    </source>
</evidence>